<sequence>MFNEEDWFKALVDEQNKEKDNYGVKYNDNAIVTNMNGSENKNSCNKPYERKKIIEKLMVQIHMMVLEECIKEDIMKNKEISIDNYIKSINNKNNYEQKSYIPECASDGFDVSEFKEINTYVNK</sequence>
<name>A0A1A8WDN4_PLAOA</name>
<dbReference type="EMBL" id="FLQU01001042">
    <property type="protein sequence ID" value="SBS91109.1"/>
    <property type="molecule type" value="Genomic_DNA"/>
</dbReference>
<gene>
    <name evidence="1" type="ORF">POVCU2_0065560</name>
    <name evidence="2" type="ORF">POVCU2_0068970</name>
</gene>
<protein>
    <submittedName>
        <fullName evidence="1">STP1 protein</fullName>
    </submittedName>
</protein>
<accession>A0A1A8WDN4</accession>
<reference evidence="1" key="1">
    <citation type="submission" date="2016-05" db="EMBL/GenBank/DDBJ databases">
        <authorList>
            <person name="Lavstsen T."/>
            <person name="Jespersen J.S."/>
        </authorList>
    </citation>
    <scope>NUCLEOTIDE SEQUENCE [LARGE SCALE GENOMIC DNA]</scope>
</reference>
<reference evidence="3" key="2">
    <citation type="submission" date="2016-05" db="EMBL/GenBank/DDBJ databases">
        <authorList>
            <person name="Naeem Raeece"/>
        </authorList>
    </citation>
    <scope>NUCLEOTIDE SEQUENCE [LARGE SCALE GENOMIC DNA]</scope>
</reference>
<dbReference type="AlphaFoldDB" id="A0A1A8WDN4"/>
<evidence type="ECO:0000313" key="3">
    <source>
        <dbReference type="Proteomes" id="UP000078560"/>
    </source>
</evidence>
<proteinExistence type="predicted"/>
<evidence type="ECO:0000313" key="1">
    <source>
        <dbReference type="EMBL" id="SBS91109.1"/>
    </source>
</evidence>
<organism evidence="1 3">
    <name type="scientific">Plasmodium ovale curtisi</name>
    <dbReference type="NCBI Taxonomy" id="864141"/>
    <lineage>
        <taxon>Eukaryota</taxon>
        <taxon>Sar</taxon>
        <taxon>Alveolata</taxon>
        <taxon>Apicomplexa</taxon>
        <taxon>Aconoidasida</taxon>
        <taxon>Haemosporida</taxon>
        <taxon>Plasmodiidae</taxon>
        <taxon>Plasmodium</taxon>
        <taxon>Plasmodium (Plasmodium)</taxon>
    </lineage>
</organism>
<dbReference type="EMBL" id="FLQU01001141">
    <property type="protein sequence ID" value="SBS91644.1"/>
    <property type="molecule type" value="Genomic_DNA"/>
</dbReference>
<evidence type="ECO:0000313" key="2">
    <source>
        <dbReference type="EMBL" id="SBS91644.1"/>
    </source>
</evidence>
<dbReference type="Proteomes" id="UP000078560">
    <property type="component" value="Unassembled WGS sequence"/>
</dbReference>